<evidence type="ECO:0000313" key="2">
    <source>
        <dbReference type="EMBL" id="ESS57799.1"/>
    </source>
</evidence>
<keyword evidence="2" id="KW-0808">Transferase</keyword>
<reference evidence="2 3" key="1">
    <citation type="journal article" date="2014" name="Genome Announc.">
        <title>Draft Genome Sequence of Enterobacter cloacae Strain S611.</title>
        <authorList>
            <person name="Wang D."/>
            <person name="Han C.S."/>
            <person name="Dichosa A.E."/>
            <person name="Gleasner C.D."/>
            <person name="Johnson S.L."/>
            <person name="Daligault H.E."/>
            <person name="Davenport K.W."/>
            <person name="Li P.E."/>
            <person name="Pierson E.A."/>
            <person name="Pierson L.S.III."/>
        </authorList>
    </citation>
    <scope>NUCLEOTIDE SEQUENCE [LARGE SCALE GENOMIC DNA]</scope>
    <source>
        <strain evidence="2 3">S611</strain>
    </source>
</reference>
<proteinExistence type="predicted"/>
<dbReference type="PANTHER" id="PTHR43464">
    <property type="entry name" value="METHYLTRANSFERASE"/>
    <property type="match status" value="1"/>
</dbReference>
<dbReference type="Gene3D" id="3.40.50.150">
    <property type="entry name" value="Vaccinia Virus protein VP39"/>
    <property type="match status" value="1"/>
</dbReference>
<comment type="caution">
    <text evidence="2">The sequence shown here is derived from an EMBL/GenBank/DDBJ whole genome shotgun (WGS) entry which is preliminary data.</text>
</comment>
<protein>
    <submittedName>
        <fullName evidence="2">Methyltransferase domain protein</fullName>
    </submittedName>
</protein>
<gene>
    <name evidence="2" type="ORF">EDP2_1659</name>
</gene>
<keyword evidence="2" id="KW-0489">Methyltransferase</keyword>
<dbReference type="EMBL" id="AXOM01000046">
    <property type="protein sequence ID" value="ESS57799.1"/>
    <property type="molecule type" value="Genomic_DNA"/>
</dbReference>
<dbReference type="GO" id="GO:0008168">
    <property type="term" value="F:methyltransferase activity"/>
    <property type="evidence" value="ECO:0007669"/>
    <property type="project" value="UniProtKB-KW"/>
</dbReference>
<dbReference type="InterPro" id="IPR041698">
    <property type="entry name" value="Methyltransf_25"/>
</dbReference>
<dbReference type="Proteomes" id="UP000017834">
    <property type="component" value="Unassembled WGS sequence"/>
</dbReference>
<dbReference type="CDD" id="cd02440">
    <property type="entry name" value="AdoMet_MTases"/>
    <property type="match status" value="1"/>
</dbReference>
<dbReference type="PANTHER" id="PTHR43464:SF94">
    <property type="entry name" value="MALONYL-[ACYL-CARRIER PROTEIN] O-METHYLTRANSFERASE"/>
    <property type="match status" value="1"/>
</dbReference>
<evidence type="ECO:0000313" key="3">
    <source>
        <dbReference type="Proteomes" id="UP000017834"/>
    </source>
</evidence>
<sequence>MTMNYYQNHAQTFFDGTVDLDMSPLYADFMAHLPEQACVLDAGCGSGRDALAFARKGYHVEAFDASAELVALARHYSGLPVKEMTFDQLNETQKYDGIWCCASLLHVPYNELPAVINTLARTLKPGGIWYLSFKYGDSERELAGRRFSDMTESRLTALLAPLPGLTIHKMWVTQDQRPDHDESWLNALVNKR</sequence>
<name>A0ABN0Q746_ENTCL</name>
<feature type="domain" description="Methyltransferase" evidence="1">
    <location>
        <begin position="39"/>
        <end position="127"/>
    </location>
</feature>
<organism evidence="2 3">
    <name type="scientific">Enterobacter cloacae S611</name>
    <dbReference type="NCBI Taxonomy" id="1399146"/>
    <lineage>
        <taxon>Bacteria</taxon>
        <taxon>Pseudomonadati</taxon>
        <taxon>Pseudomonadota</taxon>
        <taxon>Gammaproteobacteria</taxon>
        <taxon>Enterobacterales</taxon>
        <taxon>Enterobacteriaceae</taxon>
        <taxon>Enterobacter</taxon>
        <taxon>Enterobacter cloacae complex</taxon>
    </lineage>
</organism>
<accession>A0ABN0Q746</accession>
<dbReference type="GO" id="GO:0032259">
    <property type="term" value="P:methylation"/>
    <property type="evidence" value="ECO:0007669"/>
    <property type="project" value="UniProtKB-KW"/>
</dbReference>
<dbReference type="Pfam" id="PF13649">
    <property type="entry name" value="Methyltransf_25"/>
    <property type="match status" value="1"/>
</dbReference>
<evidence type="ECO:0000259" key="1">
    <source>
        <dbReference type="Pfam" id="PF13649"/>
    </source>
</evidence>
<dbReference type="SUPFAM" id="SSF53335">
    <property type="entry name" value="S-adenosyl-L-methionine-dependent methyltransferases"/>
    <property type="match status" value="1"/>
</dbReference>
<dbReference type="InterPro" id="IPR029063">
    <property type="entry name" value="SAM-dependent_MTases_sf"/>
</dbReference>
<keyword evidence="3" id="KW-1185">Reference proteome</keyword>